<evidence type="ECO:0000313" key="4">
    <source>
        <dbReference type="EMBL" id="RAI86944.1"/>
    </source>
</evidence>
<keyword evidence="5" id="KW-1185">Reference proteome</keyword>
<name>A0A327P789_9BACT</name>
<dbReference type="Gene3D" id="3.30.450.40">
    <property type="match status" value="1"/>
</dbReference>
<evidence type="ECO:0000313" key="5">
    <source>
        <dbReference type="Proteomes" id="UP000249610"/>
    </source>
</evidence>
<feature type="transmembrane region" description="Helical" evidence="2">
    <location>
        <begin position="249"/>
        <end position="270"/>
    </location>
</feature>
<feature type="transmembrane region" description="Helical" evidence="2">
    <location>
        <begin position="120"/>
        <end position="141"/>
    </location>
</feature>
<feature type="transmembrane region" description="Helical" evidence="2">
    <location>
        <begin position="75"/>
        <end position="100"/>
    </location>
</feature>
<dbReference type="Proteomes" id="UP000249610">
    <property type="component" value="Unassembled WGS sequence"/>
</dbReference>
<dbReference type="InterPro" id="IPR052016">
    <property type="entry name" value="Bact_Sigma-Reg"/>
</dbReference>
<keyword evidence="2" id="KW-1133">Transmembrane helix</keyword>
<dbReference type="EMBL" id="QLLK01000009">
    <property type="protein sequence ID" value="RAI86944.1"/>
    <property type="molecule type" value="Genomic_DNA"/>
</dbReference>
<dbReference type="OrthoDB" id="9763484at2"/>
<keyword evidence="2" id="KW-0472">Membrane</keyword>
<sequence>MIKLPQIHIGKLSLLLAILVWLGLLFVNLVRLVGILNEMDSGIAIEFTWILQILYFITVYSFYKYSINKSTQSDFLNLIWRGASTGIFAVSVYLIIGFFYTSLGESKLAGDPFLKTFFYHVRFGLMTIFLISSSLLWQHLILYQKTKRVVKQWQAYEIALLIAMFLVFFDREAYEYSFYFGMVLLGILAVILSTNLKWIPYLTFKEKWKSLLFLAIIILSISYILWYTISVDMEYEYYPANLMGNLFLISLFWFILVYAVLSFLVTLFNLPTSSVFEQKLTEAINFQRLSQSIQPEENEEQVLDILMDSCMSAAYADAAWLAMKSDEFPEGYFQERFIDRKTREEISVLIESQKAIQDWESEKRPDNLSPINLRIAHSKYESILLVPLVINKSVIGKIVLCKEVRDGFNKEMLNIISTFGRQACIAVENHRLLNQAILNERYQEELKIAQRVQKSLLPTQLDHNEYFDICAFSNAADEVGGDYYDTYKLDENRYVLIIGDVSGKGTSAAFHMSQMKGIFQSLIQLNLSPSEFMIKANSALSKCLERNHFITASIFIINTAKQTICHSRAGHVPTLIHKKKLNKSEYLEIDGLGLGILRNMQYENHVVERTFTYRPGDVLVLFTDGIVEAKNNKSNQFGYERVRTLLEVYNELNPQEIQTKIIDSLHDFVGRDRLIDDDYSIMVVKFTEHNKAS</sequence>
<feature type="transmembrane region" description="Helical" evidence="2">
    <location>
        <begin position="42"/>
        <end position="63"/>
    </location>
</feature>
<gene>
    <name evidence="4" type="ORF">LV83_03048</name>
</gene>
<dbReference type="Pfam" id="PF07228">
    <property type="entry name" value="SpoIIE"/>
    <property type="match status" value="1"/>
</dbReference>
<reference evidence="4 5" key="1">
    <citation type="submission" date="2018-06" db="EMBL/GenBank/DDBJ databases">
        <title>Genomic Encyclopedia of Archaeal and Bacterial Type Strains, Phase II (KMG-II): from individual species to whole genera.</title>
        <authorList>
            <person name="Goeker M."/>
        </authorList>
    </citation>
    <scope>NUCLEOTIDE SEQUENCE [LARGE SCALE GENOMIC DNA]</scope>
    <source>
        <strain evidence="4 5">DSM 23446</strain>
    </source>
</reference>
<feature type="transmembrane region" description="Helical" evidence="2">
    <location>
        <begin position="12"/>
        <end position="36"/>
    </location>
</feature>
<dbReference type="SUPFAM" id="SSF81606">
    <property type="entry name" value="PP2C-like"/>
    <property type="match status" value="1"/>
</dbReference>
<dbReference type="SMART" id="SM00331">
    <property type="entry name" value="PP2C_SIG"/>
    <property type="match status" value="1"/>
</dbReference>
<dbReference type="PANTHER" id="PTHR43156">
    <property type="entry name" value="STAGE II SPORULATION PROTEIN E-RELATED"/>
    <property type="match status" value="1"/>
</dbReference>
<feature type="transmembrane region" description="Helical" evidence="2">
    <location>
        <begin position="176"/>
        <end position="199"/>
    </location>
</feature>
<keyword evidence="2" id="KW-0812">Transmembrane</keyword>
<accession>A0A327P789</accession>
<protein>
    <submittedName>
        <fullName evidence="4">Serine phosphatase RsbU (Regulator of sigma subunit)</fullName>
    </submittedName>
</protein>
<evidence type="ECO:0000256" key="2">
    <source>
        <dbReference type="SAM" id="Phobius"/>
    </source>
</evidence>
<dbReference type="InterPro" id="IPR001932">
    <property type="entry name" value="PPM-type_phosphatase-like_dom"/>
</dbReference>
<dbReference type="InterPro" id="IPR029016">
    <property type="entry name" value="GAF-like_dom_sf"/>
</dbReference>
<dbReference type="AlphaFoldDB" id="A0A327P789"/>
<dbReference type="GO" id="GO:0016791">
    <property type="term" value="F:phosphatase activity"/>
    <property type="evidence" value="ECO:0007669"/>
    <property type="project" value="TreeGrafter"/>
</dbReference>
<dbReference type="InterPro" id="IPR036457">
    <property type="entry name" value="PPM-type-like_dom_sf"/>
</dbReference>
<dbReference type="RefSeq" id="WP_111612386.1">
    <property type="nucleotide sequence ID" value="NZ_QLLK01000009.1"/>
</dbReference>
<proteinExistence type="predicted"/>
<dbReference type="SUPFAM" id="SSF55781">
    <property type="entry name" value="GAF domain-like"/>
    <property type="match status" value="1"/>
</dbReference>
<organism evidence="4 5">
    <name type="scientific">Algoriphagus yeomjeoni</name>
    <dbReference type="NCBI Taxonomy" id="291403"/>
    <lineage>
        <taxon>Bacteria</taxon>
        <taxon>Pseudomonadati</taxon>
        <taxon>Bacteroidota</taxon>
        <taxon>Cytophagia</taxon>
        <taxon>Cytophagales</taxon>
        <taxon>Cyclobacteriaceae</taxon>
        <taxon>Algoriphagus</taxon>
    </lineage>
</organism>
<dbReference type="Gene3D" id="3.60.40.10">
    <property type="entry name" value="PPM-type phosphatase domain"/>
    <property type="match status" value="1"/>
</dbReference>
<feature type="domain" description="PPM-type phosphatase" evidence="3">
    <location>
        <begin position="464"/>
        <end position="686"/>
    </location>
</feature>
<keyword evidence="1" id="KW-0378">Hydrolase</keyword>
<evidence type="ECO:0000259" key="3">
    <source>
        <dbReference type="SMART" id="SM00331"/>
    </source>
</evidence>
<feature type="transmembrane region" description="Helical" evidence="2">
    <location>
        <begin position="211"/>
        <end position="229"/>
    </location>
</feature>
<evidence type="ECO:0000256" key="1">
    <source>
        <dbReference type="ARBA" id="ARBA00022801"/>
    </source>
</evidence>
<comment type="caution">
    <text evidence="4">The sequence shown here is derived from an EMBL/GenBank/DDBJ whole genome shotgun (WGS) entry which is preliminary data.</text>
</comment>
<dbReference type="PANTHER" id="PTHR43156:SF2">
    <property type="entry name" value="STAGE II SPORULATION PROTEIN E"/>
    <property type="match status" value="1"/>
</dbReference>